<dbReference type="InterPro" id="IPR008927">
    <property type="entry name" value="6-PGluconate_DH-like_C_sf"/>
</dbReference>
<proteinExistence type="predicted"/>
<protein>
    <submittedName>
        <fullName evidence="5">Tagaturonate reductase</fullName>
    </submittedName>
</protein>
<dbReference type="Gene3D" id="3.40.50.720">
    <property type="entry name" value="NAD(P)-binding Rossmann-like Domain"/>
    <property type="match status" value="1"/>
</dbReference>
<evidence type="ECO:0000313" key="5">
    <source>
        <dbReference type="EMBL" id="MDZ8120515.1"/>
    </source>
</evidence>
<accession>A0ABU5N254</accession>
<dbReference type="Proteomes" id="UP001290861">
    <property type="component" value="Unassembled WGS sequence"/>
</dbReference>
<dbReference type="RefSeq" id="WP_322610289.1">
    <property type="nucleotide sequence ID" value="NZ_JARVCO010000012.1"/>
</dbReference>
<evidence type="ECO:0000256" key="1">
    <source>
        <dbReference type="ARBA" id="ARBA00023002"/>
    </source>
</evidence>
<dbReference type="SUPFAM" id="SSF51735">
    <property type="entry name" value="NAD(P)-binding Rossmann-fold domains"/>
    <property type="match status" value="1"/>
</dbReference>
<comment type="caution">
    <text evidence="5">The sequence shown here is derived from an EMBL/GenBank/DDBJ whole genome shotgun (WGS) entry which is preliminary data.</text>
</comment>
<keyword evidence="2" id="KW-0520">NAD</keyword>
<dbReference type="NCBIfam" id="NF002969">
    <property type="entry name" value="PRK03643.1"/>
    <property type="match status" value="1"/>
</dbReference>
<dbReference type="PANTHER" id="PTHR30524:SF0">
    <property type="entry name" value="ALTRONATE OXIDOREDUCTASE-RELATED"/>
    <property type="match status" value="1"/>
</dbReference>
<keyword evidence="6" id="KW-1185">Reference proteome</keyword>
<dbReference type="InterPro" id="IPR013118">
    <property type="entry name" value="Mannitol_DH_C"/>
</dbReference>
<dbReference type="EMBL" id="JARVCO010000012">
    <property type="protein sequence ID" value="MDZ8120515.1"/>
    <property type="molecule type" value="Genomic_DNA"/>
</dbReference>
<evidence type="ECO:0000256" key="2">
    <source>
        <dbReference type="ARBA" id="ARBA00023027"/>
    </source>
</evidence>
<dbReference type="SUPFAM" id="SSF48179">
    <property type="entry name" value="6-phosphogluconate dehydrogenase C-terminal domain-like"/>
    <property type="match status" value="1"/>
</dbReference>
<dbReference type="PANTHER" id="PTHR30524">
    <property type="entry name" value="MANNITOL-1-PHOSPHATE 5-DEHYDROGENASE"/>
    <property type="match status" value="1"/>
</dbReference>
<dbReference type="InterPro" id="IPR013131">
    <property type="entry name" value="Mannitol_DH_N"/>
</dbReference>
<feature type="domain" description="Mannitol dehydrogenase N-terminal" evidence="3">
    <location>
        <begin position="17"/>
        <end position="257"/>
    </location>
</feature>
<evidence type="ECO:0000259" key="3">
    <source>
        <dbReference type="Pfam" id="PF01232"/>
    </source>
</evidence>
<gene>
    <name evidence="5" type="ORF">P9H32_17950</name>
</gene>
<reference evidence="5 6" key="1">
    <citation type="journal article" date="2024" name="Appl. Environ. Microbiol.">
        <title>Pontiella agarivorans sp. nov., a novel marine anaerobic bacterium capable of degrading macroalgal polysaccharides and fixing nitrogen.</title>
        <authorList>
            <person name="Liu N."/>
            <person name="Kivenson V."/>
            <person name="Peng X."/>
            <person name="Cui Z."/>
            <person name="Lankiewicz T.S."/>
            <person name="Gosselin K.M."/>
            <person name="English C.J."/>
            <person name="Blair E.M."/>
            <person name="O'Malley M.A."/>
            <person name="Valentine D.L."/>
        </authorList>
    </citation>
    <scope>NUCLEOTIDE SEQUENCE [LARGE SCALE GENOMIC DNA]</scope>
    <source>
        <strain evidence="5 6">NLcol2</strain>
    </source>
</reference>
<organism evidence="5 6">
    <name type="scientific">Pontiella agarivorans</name>
    <dbReference type="NCBI Taxonomy" id="3038953"/>
    <lineage>
        <taxon>Bacteria</taxon>
        <taxon>Pseudomonadati</taxon>
        <taxon>Kiritimatiellota</taxon>
        <taxon>Kiritimatiellia</taxon>
        <taxon>Kiritimatiellales</taxon>
        <taxon>Pontiellaceae</taxon>
        <taxon>Pontiella</taxon>
    </lineage>
</organism>
<evidence type="ECO:0000259" key="4">
    <source>
        <dbReference type="Pfam" id="PF08125"/>
    </source>
</evidence>
<sequence>MERIEQKRMTASLPPERVLQFGEGNFLRAFIDWMFHRMNESGVFGGSAVVVQPLENGQVDLLNEQQGLYTLYLRGIQNGEQVDDHEVIRSISRGINPYSDWEGFLETAANPDMRFVVSNTTEAGIAYQRVEPPDSCPATFPAKLTAWLVRRFEQLGGSADSAMIFLPCELINYNGRKLKECILKHSADWKLGGDFEAWIENDCIFLSTLVDRIVPGYPHDEAEAMQRELGYTDHLICTGEIFHLLVIEGPEELKAELPFHKAGLNVVWTDDMQPYRNLKVSILNGAHTSSVLAAYLGGLDIVREMVEDGLFGRYVQAVLFNEIIPTLDVEREEAEVYAGAVLERFRNPFIRHELLSISLNSVSKWKVRVLPSVKNYMAEFGKVPSLLAFSMAALIAFYKGDLRDSYEPKDDPAVLEFFRTAWSGSEVVARVLEHTDFWGEDLTALPGFELEVSKALGRILHGGMREAVKDWLDHEDA</sequence>
<dbReference type="Pfam" id="PF08125">
    <property type="entry name" value="Mannitol_dh_C"/>
    <property type="match status" value="1"/>
</dbReference>
<dbReference type="Pfam" id="PF01232">
    <property type="entry name" value="Mannitol_dh"/>
    <property type="match status" value="1"/>
</dbReference>
<keyword evidence="1" id="KW-0560">Oxidoreductase</keyword>
<dbReference type="InterPro" id="IPR036291">
    <property type="entry name" value="NAD(P)-bd_dom_sf"/>
</dbReference>
<dbReference type="Gene3D" id="1.10.1040.10">
    <property type="entry name" value="N-(1-d-carboxylethyl)-l-norvaline Dehydrogenase, domain 2"/>
    <property type="match status" value="1"/>
</dbReference>
<dbReference type="InterPro" id="IPR013328">
    <property type="entry name" value="6PGD_dom2"/>
</dbReference>
<evidence type="ECO:0000313" key="6">
    <source>
        <dbReference type="Proteomes" id="UP001290861"/>
    </source>
</evidence>
<feature type="domain" description="Mannitol dehydrogenase C-terminal" evidence="4">
    <location>
        <begin position="271"/>
        <end position="459"/>
    </location>
</feature>
<name>A0ABU5N254_9BACT</name>